<feature type="domain" description="PII-uridylyltransferase/Glutamine-synthetase adenylyltransferase" evidence="9">
    <location>
        <begin position="333"/>
        <end position="473"/>
    </location>
</feature>
<dbReference type="NCBIfam" id="NF010706">
    <property type="entry name" value="PRK14108.1"/>
    <property type="match status" value="1"/>
</dbReference>
<dbReference type="InterPro" id="IPR043519">
    <property type="entry name" value="NT_sf"/>
</dbReference>
<feature type="domain" description="PII-uridylyltransferase/Glutamine-synthetase adenylyltransferase" evidence="9">
    <location>
        <begin position="866"/>
        <end position="945"/>
    </location>
</feature>
<evidence type="ECO:0000259" key="9">
    <source>
        <dbReference type="Pfam" id="PF08335"/>
    </source>
</evidence>
<dbReference type="Gene3D" id="3.30.460.10">
    <property type="entry name" value="Beta Polymerase, domain 2"/>
    <property type="match status" value="2"/>
</dbReference>
<dbReference type="Proteomes" id="UP000048984">
    <property type="component" value="Unassembled WGS sequence"/>
</dbReference>
<dbReference type="GO" id="GO:0005524">
    <property type="term" value="F:ATP binding"/>
    <property type="evidence" value="ECO:0007669"/>
    <property type="project" value="UniProtKB-UniRule"/>
</dbReference>
<keyword evidence="5 7" id="KW-0460">Magnesium</keyword>
<dbReference type="Pfam" id="PF03710">
    <property type="entry name" value="GlnE"/>
    <property type="match status" value="2"/>
</dbReference>
<dbReference type="GO" id="GO:0047388">
    <property type="term" value="F:[glutamine synthetase]-adenylyl-L-tyrosine phosphorylase activity"/>
    <property type="evidence" value="ECO:0007669"/>
    <property type="project" value="UniProtKB-EC"/>
</dbReference>
<dbReference type="PANTHER" id="PTHR30621:SF0">
    <property type="entry name" value="BIFUNCTIONAL GLUTAMINE SYNTHETASE ADENYLYLTRANSFERASE_ADENYLYL-REMOVING ENZYME"/>
    <property type="match status" value="1"/>
</dbReference>
<name>A0A0P6WBN8_9HYPH</name>
<dbReference type="HAMAP" id="MF_00802">
    <property type="entry name" value="GlnE"/>
    <property type="match status" value="1"/>
</dbReference>
<evidence type="ECO:0000313" key="10">
    <source>
        <dbReference type="EMBL" id="KPL56059.1"/>
    </source>
</evidence>
<dbReference type="PANTHER" id="PTHR30621">
    <property type="entry name" value="GLUTAMINE SYNTHETASE ADENYLYLTRANSFERASE"/>
    <property type="match status" value="1"/>
</dbReference>
<sequence length="993" mass="107812">MTKTASAGAKGGTDRRLLARIATVFAPDSKKSGKLALDRVRSRAADEADGAVLTALIEADPRVATFLTGVFGSSPYLTDLAARDPARLGRILTAEPERLIDDLVAAARTARAEDEAALMARLRRLKQETALALALADLAGALPTLAVTEGLTRFADACLSAAVDHALREAAGRSKITLIDPDEPARGSGLILLAMGKQGAYELNYSSDVDLIVFFDHARVRDRLADPDEAVDLFVRITKRMVRIMQERTADGYVFRVDLRLRPDPGATPIAMSVDAALQYYESMGQNWERAALIKARPCAGDIAAGEAFLNEIRPYIWRKYFDYAAIADVHSIKRQIHAHRGHGDIAVEGHNVKLGRGGIREIEFFVQTQQLIAGGRNPRLRGRATLAMLDELVDLGWIGARVRDELAEAYLFLRAVEHRIQMVADEQTHTLPETAEGVGRIARMMGFRNRADFAAALRQRLACVQGHYAHLFESAPELSSGRGNLVFTGDDDDPGTIETLSRLGYARPSEVTAAIRAWHFGRYAATRSTVARERLTELTPALVEALAATANADAAFLAFDRFVARLPAGIQIFSILVSNPRLLSLFAVIMGSAPKLAETLSRRPRVIDAVLEPAFFDVVPHEAELKRRLEQSFAEAASYEDLLDRARIFAQEQMFLIGVRILTGTLSIGQAGVAYATLAGLLVAAVLGHVETEMARVHGRIAGGSAAVVAMGKLGGREMTAASDLDLILVYDFETDADMSDGPKPLMAGQYYARLTQRLIAALSAPTAEGAIYAVDFRLRPSGNKGPVATSLAAFRDYQAREAWTWERMALTRARVVAGPPAFAAVVEGAIREALARPLDPDRLRADVAEMRGLIEAEKKTRDIWDIKQHAGGLVDLEFIAQYLMLLHGPAEPALFATSTAVALERLAARGHLAPDDAEVLTSALRLYQALTQWLRLAQDGAFDPKTAPGGLVDLIARAGEAPDLRVLAARLQDTEAAVRGCFERIIGRPRA</sequence>
<keyword evidence="6 7" id="KW-0511">Multifunctional enzyme</keyword>
<comment type="catalytic activity">
    <reaction evidence="7">
        <text>[glutamine synthetase]-O(4)-(5'-adenylyl)-L-tyrosine + phosphate = [glutamine synthetase]-L-tyrosine + ADP</text>
        <dbReference type="Rhea" id="RHEA:43716"/>
        <dbReference type="Rhea" id="RHEA-COMP:10660"/>
        <dbReference type="Rhea" id="RHEA-COMP:10661"/>
        <dbReference type="ChEBI" id="CHEBI:43474"/>
        <dbReference type="ChEBI" id="CHEBI:46858"/>
        <dbReference type="ChEBI" id="CHEBI:83624"/>
        <dbReference type="ChEBI" id="CHEBI:456216"/>
        <dbReference type="EC" id="2.7.7.89"/>
    </reaction>
</comment>
<dbReference type="AlphaFoldDB" id="A0A0P6WBN8"/>
<evidence type="ECO:0000313" key="11">
    <source>
        <dbReference type="Proteomes" id="UP000048984"/>
    </source>
</evidence>
<proteinExistence type="inferred from homology"/>
<keyword evidence="2 7" id="KW-0548">Nucleotidyltransferase</keyword>
<organism evidence="10 11">
    <name type="scientific">Prosthecodimorpha hirschii</name>
    <dbReference type="NCBI Taxonomy" id="665126"/>
    <lineage>
        <taxon>Bacteria</taxon>
        <taxon>Pseudomonadati</taxon>
        <taxon>Pseudomonadota</taxon>
        <taxon>Alphaproteobacteria</taxon>
        <taxon>Hyphomicrobiales</taxon>
        <taxon>Ancalomicrobiaceae</taxon>
        <taxon>Prosthecodimorpha</taxon>
    </lineage>
</organism>
<evidence type="ECO:0000256" key="6">
    <source>
        <dbReference type="ARBA" id="ARBA00023268"/>
    </source>
</evidence>
<evidence type="ECO:0000256" key="1">
    <source>
        <dbReference type="ARBA" id="ARBA00022679"/>
    </source>
</evidence>
<evidence type="ECO:0000256" key="2">
    <source>
        <dbReference type="ARBA" id="ARBA00022695"/>
    </source>
</evidence>
<dbReference type="Pfam" id="PF08335">
    <property type="entry name" value="GlnD_UR_UTase"/>
    <property type="match status" value="2"/>
</dbReference>
<evidence type="ECO:0000256" key="4">
    <source>
        <dbReference type="ARBA" id="ARBA00022840"/>
    </source>
</evidence>
<feature type="region of interest" description="Adenylyl transferase" evidence="7">
    <location>
        <begin position="480"/>
        <end position="993"/>
    </location>
</feature>
<comment type="catalytic activity">
    <reaction evidence="7">
        <text>[glutamine synthetase]-L-tyrosine + ATP = [glutamine synthetase]-O(4)-(5'-adenylyl)-L-tyrosine + diphosphate</text>
        <dbReference type="Rhea" id="RHEA:18589"/>
        <dbReference type="Rhea" id="RHEA-COMP:10660"/>
        <dbReference type="Rhea" id="RHEA-COMP:10661"/>
        <dbReference type="ChEBI" id="CHEBI:30616"/>
        <dbReference type="ChEBI" id="CHEBI:33019"/>
        <dbReference type="ChEBI" id="CHEBI:46858"/>
        <dbReference type="ChEBI" id="CHEBI:83624"/>
        <dbReference type="EC" id="2.7.7.42"/>
    </reaction>
</comment>
<dbReference type="STRING" id="665126.ABB55_21875"/>
<keyword evidence="4 7" id="KW-0067">ATP-binding</keyword>
<dbReference type="CDD" id="cd05401">
    <property type="entry name" value="NT_GlnE_GlnD_like"/>
    <property type="match status" value="2"/>
</dbReference>
<evidence type="ECO:0000259" key="8">
    <source>
        <dbReference type="Pfam" id="PF03710"/>
    </source>
</evidence>
<dbReference type="InterPro" id="IPR013546">
    <property type="entry name" value="PII_UdlTrfase/GS_AdlTrfase"/>
</dbReference>
<dbReference type="SUPFAM" id="SSF81301">
    <property type="entry name" value="Nucleotidyltransferase"/>
    <property type="match status" value="2"/>
</dbReference>
<feature type="region of interest" description="Adenylyl removase" evidence="7">
    <location>
        <begin position="1"/>
        <end position="475"/>
    </location>
</feature>
<dbReference type="InterPro" id="IPR005190">
    <property type="entry name" value="GlnE_rpt_dom"/>
</dbReference>
<evidence type="ECO:0000256" key="5">
    <source>
        <dbReference type="ARBA" id="ARBA00022842"/>
    </source>
</evidence>
<dbReference type="InterPro" id="IPR023057">
    <property type="entry name" value="GlnE"/>
</dbReference>
<accession>A0A0P6WBN8</accession>
<dbReference type="Gene3D" id="1.20.120.330">
    <property type="entry name" value="Nucleotidyltransferases domain 2"/>
    <property type="match status" value="2"/>
</dbReference>
<protein>
    <recommendedName>
        <fullName evidence="7">Bifunctional glutamine synthetase adenylyltransferase/adenylyl-removing enzyme</fullName>
    </recommendedName>
    <alternativeName>
        <fullName evidence="7">ATP:glutamine synthetase adenylyltransferase</fullName>
    </alternativeName>
    <alternativeName>
        <fullName evidence="7">ATase</fullName>
    </alternativeName>
    <domain>
        <recommendedName>
            <fullName evidence="7">Glutamine synthetase adenylyl-L-tyrosine phosphorylase</fullName>
            <ecNumber evidence="7">2.7.7.89</ecNumber>
        </recommendedName>
        <alternativeName>
            <fullName evidence="7">Adenylyl removase</fullName>
            <shortName evidence="7">AR</shortName>
            <shortName evidence="7">AT-N</shortName>
        </alternativeName>
    </domain>
    <domain>
        <recommendedName>
            <fullName evidence="7">Glutamine synthetase adenylyl transferase</fullName>
            <ecNumber evidence="7">2.7.7.42</ecNumber>
        </recommendedName>
        <alternativeName>
            <fullName evidence="7">Adenylyl transferase</fullName>
            <shortName evidence="7">AT</shortName>
            <shortName evidence="7">AT-C</shortName>
        </alternativeName>
    </domain>
</protein>
<dbReference type="GO" id="GO:0000287">
    <property type="term" value="F:magnesium ion binding"/>
    <property type="evidence" value="ECO:0007669"/>
    <property type="project" value="UniProtKB-UniRule"/>
</dbReference>
<reference evidence="10 11" key="2">
    <citation type="submission" date="2015-10" db="EMBL/GenBank/DDBJ databases">
        <title>Draft Genome Sequence of Prosthecomicrobium hirschii ATCC 27832.</title>
        <authorList>
            <person name="Daniel J."/>
            <person name="Givan S.A."/>
            <person name="Brun Y.V."/>
            <person name="Brown P.J."/>
        </authorList>
    </citation>
    <scope>NUCLEOTIDE SEQUENCE [LARGE SCALE GENOMIC DNA]</scope>
    <source>
        <strain evidence="10 11">16</strain>
    </source>
</reference>
<evidence type="ECO:0000256" key="3">
    <source>
        <dbReference type="ARBA" id="ARBA00022741"/>
    </source>
</evidence>
<evidence type="ECO:0000256" key="7">
    <source>
        <dbReference type="HAMAP-Rule" id="MF_00802"/>
    </source>
</evidence>
<keyword evidence="3 7" id="KW-0547">Nucleotide-binding</keyword>
<reference evidence="10 11" key="1">
    <citation type="submission" date="2015-09" db="EMBL/GenBank/DDBJ databases">
        <authorList>
            <person name="Jackson K.R."/>
            <person name="Lunt B.L."/>
            <person name="Fisher J.N.B."/>
            <person name="Gardner A.V."/>
            <person name="Bailey M.E."/>
            <person name="Deus L.M."/>
            <person name="Earl A.S."/>
            <person name="Gibby P.D."/>
            <person name="Hartmann K.A."/>
            <person name="Liu J.E."/>
            <person name="Manci A.M."/>
            <person name="Nielsen D.A."/>
            <person name="Solomon M.B."/>
            <person name="Breakwell D.P."/>
            <person name="Burnett S.H."/>
            <person name="Grose J.H."/>
        </authorList>
    </citation>
    <scope>NUCLEOTIDE SEQUENCE [LARGE SCALE GENOMIC DNA]</scope>
    <source>
        <strain evidence="10 11">16</strain>
    </source>
</reference>
<keyword evidence="11" id="KW-1185">Reference proteome</keyword>
<dbReference type="EC" id="2.7.7.42" evidence="7"/>
<comment type="similarity">
    <text evidence="7">Belongs to the GlnE family.</text>
</comment>
<dbReference type="EMBL" id="LJYW01000001">
    <property type="protein sequence ID" value="KPL56059.1"/>
    <property type="molecule type" value="Genomic_DNA"/>
</dbReference>
<dbReference type="GO" id="GO:0008882">
    <property type="term" value="F:[glutamate-ammonia-ligase] adenylyltransferase activity"/>
    <property type="evidence" value="ECO:0007669"/>
    <property type="project" value="UniProtKB-UniRule"/>
</dbReference>
<gene>
    <name evidence="7" type="primary">glnE</name>
    <name evidence="10" type="ORF">ABB55_21875</name>
</gene>
<dbReference type="EC" id="2.7.7.89" evidence="7"/>
<dbReference type="GO" id="GO:0000820">
    <property type="term" value="P:regulation of glutamine family amino acid metabolic process"/>
    <property type="evidence" value="ECO:0007669"/>
    <property type="project" value="UniProtKB-UniRule"/>
</dbReference>
<keyword evidence="1 7" id="KW-0808">Transferase</keyword>
<dbReference type="RefSeq" id="WP_054362225.1">
    <property type="nucleotide sequence ID" value="NZ_LJYW01000001.1"/>
</dbReference>
<comment type="cofactor">
    <cofactor evidence="7">
        <name>Mg(2+)</name>
        <dbReference type="ChEBI" id="CHEBI:18420"/>
    </cofactor>
</comment>
<comment type="function">
    <text evidence="7">Involved in the regulation of glutamine synthetase GlnA, a key enzyme in the process to assimilate ammonia. When cellular nitrogen levels are high, the C-terminal adenylyl transferase (AT) inactivates GlnA by covalent transfer of an adenylyl group from ATP to specific tyrosine residue of GlnA, thus reducing its activity. Conversely, when nitrogen levels are low, the N-terminal adenylyl removase (AR) activates GlnA by removing the adenylyl group by phosphorolysis, increasing its activity. The regulatory region of GlnE binds the signal transduction protein PII (GlnB) which indicates the nitrogen status of the cell.</text>
</comment>
<dbReference type="SUPFAM" id="SSF81593">
    <property type="entry name" value="Nucleotidyltransferase substrate binding subunit/domain"/>
    <property type="match status" value="2"/>
</dbReference>
<dbReference type="NCBIfam" id="NF008292">
    <property type="entry name" value="PRK11072.1"/>
    <property type="match status" value="1"/>
</dbReference>
<feature type="domain" description="Glutamate-ammonia ligase adenylyltransferase repeated" evidence="8">
    <location>
        <begin position="588"/>
        <end position="826"/>
    </location>
</feature>
<dbReference type="Gene3D" id="1.20.120.1510">
    <property type="match status" value="1"/>
</dbReference>
<comment type="caution">
    <text evidence="10">The sequence shown here is derived from an EMBL/GenBank/DDBJ whole genome shotgun (WGS) entry which is preliminary data.</text>
</comment>
<feature type="domain" description="Glutamate-ammonia ligase adenylyltransferase repeated" evidence="8">
    <location>
        <begin position="67"/>
        <end position="311"/>
    </location>
</feature>
<dbReference type="GO" id="GO:0005829">
    <property type="term" value="C:cytosol"/>
    <property type="evidence" value="ECO:0007669"/>
    <property type="project" value="TreeGrafter"/>
</dbReference>